<dbReference type="PROSITE" id="PS50097">
    <property type="entry name" value="BTB"/>
    <property type="match status" value="1"/>
</dbReference>
<gene>
    <name evidence="2" type="ORF">CB0940_06162</name>
    <name evidence="3" type="ORF">RHO25_003389</name>
</gene>
<evidence type="ECO:0000313" key="5">
    <source>
        <dbReference type="Proteomes" id="UP001302367"/>
    </source>
</evidence>
<dbReference type="InterPro" id="IPR011333">
    <property type="entry name" value="SKP1/BTB/POZ_sf"/>
</dbReference>
<dbReference type="AlphaFoldDB" id="A0A2G5HY93"/>
<reference evidence="3 5" key="2">
    <citation type="submission" date="2023-09" db="EMBL/GenBank/DDBJ databases">
        <title>Complete-Gapless Cercospora beticola genome.</title>
        <authorList>
            <person name="Wyatt N.A."/>
            <person name="Spanner R.E."/>
            <person name="Bolton M.D."/>
        </authorList>
    </citation>
    <scope>NUCLEOTIDE SEQUENCE [LARGE SCALE GENOMIC DNA]</scope>
    <source>
        <strain evidence="3">Cb09-40</strain>
    </source>
</reference>
<dbReference type="Proteomes" id="UP001302367">
    <property type="component" value="Chromosome 2"/>
</dbReference>
<dbReference type="OrthoDB" id="1022638at2759"/>
<feature type="domain" description="BTB" evidence="1">
    <location>
        <begin position="19"/>
        <end position="90"/>
    </location>
</feature>
<evidence type="ECO:0000259" key="1">
    <source>
        <dbReference type="PROSITE" id="PS50097"/>
    </source>
</evidence>
<dbReference type="SUPFAM" id="SSF54695">
    <property type="entry name" value="POZ domain"/>
    <property type="match status" value="1"/>
</dbReference>
<accession>A0A2G5HY93</accession>
<organism evidence="2 4">
    <name type="scientific">Cercospora beticola</name>
    <name type="common">Sugarbeet leaf spot fungus</name>
    <dbReference type="NCBI Taxonomy" id="122368"/>
    <lineage>
        <taxon>Eukaryota</taxon>
        <taxon>Fungi</taxon>
        <taxon>Dikarya</taxon>
        <taxon>Ascomycota</taxon>
        <taxon>Pezizomycotina</taxon>
        <taxon>Dothideomycetes</taxon>
        <taxon>Dothideomycetidae</taxon>
        <taxon>Mycosphaerellales</taxon>
        <taxon>Mycosphaerellaceae</taxon>
        <taxon>Cercospora</taxon>
    </lineage>
</organism>
<name>A0A2G5HY93_CERBT</name>
<dbReference type="Proteomes" id="UP000230605">
    <property type="component" value="Chromosome 2"/>
</dbReference>
<dbReference type="EMBL" id="LKMD01000102">
    <property type="protein sequence ID" value="PIA97534.1"/>
    <property type="molecule type" value="Genomic_DNA"/>
</dbReference>
<dbReference type="PANTHER" id="PTHR47843:SF2">
    <property type="entry name" value="BTB DOMAIN-CONTAINING PROTEIN"/>
    <property type="match status" value="1"/>
</dbReference>
<dbReference type="PANTHER" id="PTHR47843">
    <property type="entry name" value="BTB DOMAIN-CONTAINING PROTEIN-RELATED"/>
    <property type="match status" value="1"/>
</dbReference>
<keyword evidence="5" id="KW-1185">Reference proteome</keyword>
<protein>
    <recommendedName>
        <fullName evidence="1">BTB domain-containing protein</fullName>
    </recommendedName>
</protein>
<dbReference type="CDD" id="cd18186">
    <property type="entry name" value="BTB_POZ_ZBTB_KLHL-like"/>
    <property type="match status" value="1"/>
</dbReference>
<evidence type="ECO:0000313" key="2">
    <source>
        <dbReference type="EMBL" id="PIA97534.1"/>
    </source>
</evidence>
<evidence type="ECO:0000313" key="4">
    <source>
        <dbReference type="Proteomes" id="UP000230605"/>
    </source>
</evidence>
<evidence type="ECO:0000313" key="3">
    <source>
        <dbReference type="EMBL" id="WPA98776.1"/>
    </source>
</evidence>
<sequence>MGTNMSEPPAKKARRFGNDTVTIKVGTGDHVETFTIHEALLKERGGFFAAAMDKQWKEGQERKIGLPEDDPNTVGIYIEWLYTKRLGAYTDKDHKQWNSKDVEEQYDQLVHLYIFGEKIQDDEICNRCIDKIVELSDLKVTDADDGTVDAYCLDRSAVKTIFQGTHTASPLRRLCVDTYFLYSKKSWFDTSGEGRHAERHLLECQGFLLEVLQKFATNRESPPATDATIKPEQYYK</sequence>
<dbReference type="Gene3D" id="3.30.710.10">
    <property type="entry name" value="Potassium Channel Kv1.1, Chain A"/>
    <property type="match status" value="1"/>
</dbReference>
<dbReference type="EMBL" id="CP134185">
    <property type="protein sequence ID" value="WPA98776.1"/>
    <property type="molecule type" value="Genomic_DNA"/>
</dbReference>
<proteinExistence type="predicted"/>
<dbReference type="InterPro" id="IPR000210">
    <property type="entry name" value="BTB/POZ_dom"/>
</dbReference>
<reference evidence="2 4" key="1">
    <citation type="submission" date="2015-10" db="EMBL/GenBank/DDBJ databases">
        <title>The cercosporin biosynthetic gene cluster was horizontally transferred to several fungal lineages and shown to be expanded in Cercospora beticola based on microsynteny with recipient genomes.</title>
        <authorList>
            <person name="De Jonge R."/>
            <person name="Ebert M.K."/>
            <person name="Suttle J.C."/>
            <person name="Jurick Ii W.M."/>
            <person name="Secor G.A."/>
            <person name="Thomma B.P."/>
            <person name="Van De Peer Y."/>
            <person name="Bolton M.D."/>
        </authorList>
    </citation>
    <scope>NUCLEOTIDE SEQUENCE [LARGE SCALE GENOMIC DNA]</scope>
    <source>
        <strain evidence="2 4">09-40</strain>
    </source>
</reference>